<evidence type="ECO:0000313" key="1">
    <source>
        <dbReference type="EMBL" id="KAL2551475.1"/>
    </source>
</evidence>
<accession>A0ABD1WP51</accession>
<keyword evidence="2" id="KW-1185">Reference proteome</keyword>
<comment type="caution">
    <text evidence="1">The sequence shown here is derived from an EMBL/GenBank/DDBJ whole genome shotgun (WGS) entry which is preliminary data.</text>
</comment>
<reference evidence="2" key="1">
    <citation type="submission" date="2024-07" db="EMBL/GenBank/DDBJ databases">
        <title>Two chromosome-level genome assemblies of Korean endemic species Abeliophyllum distichum and Forsythia ovata (Oleaceae).</title>
        <authorList>
            <person name="Jang H."/>
        </authorList>
    </citation>
    <scope>NUCLEOTIDE SEQUENCE [LARGE SCALE GENOMIC DNA]</scope>
</reference>
<sequence length="134" mass="14907">MVKACRRELVGKNTKHVLVEMLLKQENAITSLAVNPIAAVLYAGPPTDWFLGDGKALHVLRRSTEGTQTGCPVYGNGWKHGVEQLRRQKRLRVAVGKGVSTSAYRCLLGTADPSSAWQWRRITRRKRRIGARTG</sequence>
<proteinExistence type="predicted"/>
<name>A0ABD1WP51_9LAMI</name>
<dbReference type="AlphaFoldDB" id="A0ABD1WP51"/>
<evidence type="ECO:0000313" key="2">
    <source>
        <dbReference type="Proteomes" id="UP001604277"/>
    </source>
</evidence>
<gene>
    <name evidence="1" type="ORF">Fot_05094</name>
</gene>
<protein>
    <submittedName>
        <fullName evidence="1">WD repeat domain-containing protein</fullName>
    </submittedName>
</protein>
<dbReference type="Proteomes" id="UP001604277">
    <property type="component" value="Unassembled WGS sequence"/>
</dbReference>
<organism evidence="1 2">
    <name type="scientific">Forsythia ovata</name>
    <dbReference type="NCBI Taxonomy" id="205694"/>
    <lineage>
        <taxon>Eukaryota</taxon>
        <taxon>Viridiplantae</taxon>
        <taxon>Streptophyta</taxon>
        <taxon>Embryophyta</taxon>
        <taxon>Tracheophyta</taxon>
        <taxon>Spermatophyta</taxon>
        <taxon>Magnoliopsida</taxon>
        <taxon>eudicotyledons</taxon>
        <taxon>Gunneridae</taxon>
        <taxon>Pentapetalae</taxon>
        <taxon>asterids</taxon>
        <taxon>lamiids</taxon>
        <taxon>Lamiales</taxon>
        <taxon>Oleaceae</taxon>
        <taxon>Forsythieae</taxon>
        <taxon>Forsythia</taxon>
    </lineage>
</organism>
<dbReference type="EMBL" id="JBFOLJ010000002">
    <property type="protein sequence ID" value="KAL2551475.1"/>
    <property type="molecule type" value="Genomic_DNA"/>
</dbReference>